<gene>
    <name evidence="13" type="ORF">ElyMa_006672900</name>
</gene>
<comment type="subcellular location">
    <subcellularLocation>
        <location evidence="10">Mitochondrion inner membrane</location>
        <topology evidence="10">Peripheral membrane protein</topology>
        <orientation evidence="10">Matrix side</orientation>
    </subcellularLocation>
</comment>
<dbReference type="GO" id="GO:0005743">
    <property type="term" value="C:mitochondrial inner membrane"/>
    <property type="evidence" value="ECO:0007669"/>
    <property type="project" value="UniProtKB-SubCell"/>
</dbReference>
<evidence type="ECO:0000256" key="1">
    <source>
        <dbReference type="ARBA" id="ARBA00005882"/>
    </source>
</evidence>
<comment type="similarity">
    <text evidence="1 10">Belongs to the complex I NDUFS4 subunit family.</text>
</comment>
<keyword evidence="4 10" id="KW-0679">Respiratory chain</keyword>
<dbReference type="PANTHER" id="PTHR12219:SF8">
    <property type="entry name" value="NADH DEHYDROGENASE [UBIQUINONE] IRON-SULFUR PROTEIN 4, MITOCHONDRIAL"/>
    <property type="match status" value="1"/>
</dbReference>
<comment type="function">
    <text evidence="10">Accessory subunit of the mitochondrial membrane respiratory chain NADH dehydrogenase (Complex I), that is believed not to be involved in catalysis. Complex I functions in the transfer of electrons from NADH to the respiratory chain. The immediate electron acceptor for the enzyme is believed to be ubiquinone.</text>
</comment>
<name>A0AAV4INP7_9GAST</name>
<accession>A0AAV4INP7</accession>
<reference evidence="13 14" key="1">
    <citation type="journal article" date="2021" name="Elife">
        <title>Chloroplast acquisition without the gene transfer in kleptoplastic sea slugs, Plakobranchus ocellatus.</title>
        <authorList>
            <person name="Maeda T."/>
            <person name="Takahashi S."/>
            <person name="Yoshida T."/>
            <person name="Shimamura S."/>
            <person name="Takaki Y."/>
            <person name="Nagai Y."/>
            <person name="Toyoda A."/>
            <person name="Suzuki Y."/>
            <person name="Arimoto A."/>
            <person name="Ishii H."/>
            <person name="Satoh N."/>
            <person name="Nishiyama T."/>
            <person name="Hasebe M."/>
            <person name="Maruyama T."/>
            <person name="Minagawa J."/>
            <person name="Obokata J."/>
            <person name="Shigenobu S."/>
        </authorList>
    </citation>
    <scope>NUCLEOTIDE SEQUENCE [LARGE SCALE GENOMIC DNA]</scope>
</reference>
<dbReference type="GO" id="GO:0022900">
    <property type="term" value="P:electron transport chain"/>
    <property type="evidence" value="ECO:0007669"/>
    <property type="project" value="InterPro"/>
</dbReference>
<dbReference type="PANTHER" id="PTHR12219">
    <property type="entry name" value="NADH-UBIQUINONE OXIDOREDUCTASE"/>
    <property type="match status" value="1"/>
</dbReference>
<dbReference type="Proteomes" id="UP000762676">
    <property type="component" value="Unassembled WGS sequence"/>
</dbReference>
<keyword evidence="3 10" id="KW-0813">Transport</keyword>
<keyword evidence="8 10" id="KW-0496">Mitochondrion</keyword>
<sequence>MLGPVVCLLLLMVQYVWSLCLCVCLSYRREWDRASGEPKRTTMDKDRSSDGRSARKDVCVCVRGEGDPLSNTEVNFGSKEDAIAFCEKNGWDWFVEEQQKPKRMMKSYGSNFAWDKRTRVSTK</sequence>
<keyword evidence="9 10" id="KW-0472">Membrane</keyword>
<evidence type="ECO:0000313" key="13">
    <source>
        <dbReference type="EMBL" id="GFS11473.1"/>
    </source>
</evidence>
<evidence type="ECO:0000256" key="5">
    <source>
        <dbReference type="ARBA" id="ARBA00022792"/>
    </source>
</evidence>
<evidence type="ECO:0000256" key="8">
    <source>
        <dbReference type="ARBA" id="ARBA00023128"/>
    </source>
</evidence>
<feature type="chain" id="PRO_5043752704" description="NADH dehydrogenase [ubiquinone] iron-sulfur protein 4, mitochondrial" evidence="12">
    <location>
        <begin position="19"/>
        <end position="123"/>
    </location>
</feature>
<dbReference type="InterPro" id="IPR006885">
    <property type="entry name" value="NADH_UbQ_FeS_4_mit-like"/>
</dbReference>
<keyword evidence="12" id="KW-0732">Signal</keyword>
<feature type="region of interest" description="Disordered" evidence="11">
    <location>
        <begin position="33"/>
        <end position="55"/>
    </location>
</feature>
<feature type="signal peptide" evidence="12">
    <location>
        <begin position="1"/>
        <end position="18"/>
    </location>
</feature>
<keyword evidence="14" id="KW-1185">Reference proteome</keyword>
<organism evidence="13 14">
    <name type="scientific">Elysia marginata</name>
    <dbReference type="NCBI Taxonomy" id="1093978"/>
    <lineage>
        <taxon>Eukaryota</taxon>
        <taxon>Metazoa</taxon>
        <taxon>Spiralia</taxon>
        <taxon>Lophotrochozoa</taxon>
        <taxon>Mollusca</taxon>
        <taxon>Gastropoda</taxon>
        <taxon>Heterobranchia</taxon>
        <taxon>Euthyneura</taxon>
        <taxon>Panpulmonata</taxon>
        <taxon>Sacoglossa</taxon>
        <taxon>Placobranchoidea</taxon>
        <taxon>Plakobranchidae</taxon>
        <taxon>Elysia</taxon>
    </lineage>
</organism>
<dbReference type="Pfam" id="PF04800">
    <property type="entry name" value="NDUS4"/>
    <property type="match status" value="1"/>
</dbReference>
<proteinExistence type="inferred from homology"/>
<evidence type="ECO:0000256" key="4">
    <source>
        <dbReference type="ARBA" id="ARBA00022660"/>
    </source>
</evidence>
<evidence type="ECO:0000256" key="9">
    <source>
        <dbReference type="ARBA" id="ARBA00023136"/>
    </source>
</evidence>
<dbReference type="AlphaFoldDB" id="A0AAV4INP7"/>
<keyword evidence="6 10" id="KW-0809">Transit peptide</keyword>
<dbReference type="Gene3D" id="3.30.160.190">
    <property type="entry name" value="atu1810 like domain"/>
    <property type="match status" value="1"/>
</dbReference>
<evidence type="ECO:0000256" key="12">
    <source>
        <dbReference type="SAM" id="SignalP"/>
    </source>
</evidence>
<evidence type="ECO:0000256" key="7">
    <source>
        <dbReference type="ARBA" id="ARBA00022982"/>
    </source>
</evidence>
<protein>
    <recommendedName>
        <fullName evidence="2 10">NADH dehydrogenase [ubiquinone] iron-sulfur protein 4, mitochondrial</fullName>
    </recommendedName>
</protein>
<evidence type="ECO:0000256" key="11">
    <source>
        <dbReference type="SAM" id="MobiDB-lite"/>
    </source>
</evidence>
<keyword evidence="7 10" id="KW-0249">Electron transport</keyword>
<evidence type="ECO:0000313" key="14">
    <source>
        <dbReference type="Proteomes" id="UP000762676"/>
    </source>
</evidence>
<evidence type="ECO:0000256" key="10">
    <source>
        <dbReference type="RuleBase" id="RU367010"/>
    </source>
</evidence>
<evidence type="ECO:0000256" key="3">
    <source>
        <dbReference type="ARBA" id="ARBA00022448"/>
    </source>
</evidence>
<comment type="caution">
    <text evidence="13">The sequence shown here is derived from an EMBL/GenBank/DDBJ whole genome shotgun (WGS) entry which is preliminary data.</text>
</comment>
<dbReference type="EMBL" id="BMAT01013377">
    <property type="protein sequence ID" value="GFS11473.1"/>
    <property type="molecule type" value="Genomic_DNA"/>
</dbReference>
<dbReference type="InterPro" id="IPR038532">
    <property type="entry name" value="NDUFS4-like_sf"/>
</dbReference>
<evidence type="ECO:0000256" key="2">
    <source>
        <dbReference type="ARBA" id="ARBA00015796"/>
    </source>
</evidence>
<evidence type="ECO:0000256" key="6">
    <source>
        <dbReference type="ARBA" id="ARBA00022946"/>
    </source>
</evidence>
<keyword evidence="5 10" id="KW-0999">Mitochondrion inner membrane</keyword>